<dbReference type="Proteomes" id="UP001302602">
    <property type="component" value="Unassembled WGS sequence"/>
</dbReference>
<evidence type="ECO:0000313" key="2">
    <source>
        <dbReference type="Proteomes" id="UP001302602"/>
    </source>
</evidence>
<keyword evidence="2" id="KW-1185">Reference proteome</keyword>
<gene>
    <name evidence="1" type="ORF">N657DRAFT_532200</name>
</gene>
<dbReference type="AlphaFoldDB" id="A0AAN6U3X8"/>
<name>A0AAN6U3X8_9PEZI</name>
<dbReference type="EMBL" id="MU853225">
    <property type="protein sequence ID" value="KAK4125714.1"/>
    <property type="molecule type" value="Genomic_DNA"/>
</dbReference>
<sequence length="150" mass="16866">MGHSGDVFENDYQTAVVRANLAAIAFGPKAVRRDETLFNDLRNMTLTRDEGAPIKVSEAQIAKFRERKDIAKLRDEIQHTTNKLEKSRLRGQIGSVLETCKRLQLEQYRQAYFKEADRLRLQGLEPTPTPGMGGPGIAAPVAACLWRCRP</sequence>
<comment type="caution">
    <text evidence="1">The sequence shown here is derived from an EMBL/GenBank/DDBJ whole genome shotgun (WGS) entry which is preliminary data.</text>
</comment>
<dbReference type="GeneID" id="87824506"/>
<dbReference type="RefSeq" id="XP_062649485.1">
    <property type="nucleotide sequence ID" value="XM_062787736.1"/>
</dbReference>
<reference evidence="1" key="1">
    <citation type="journal article" date="2023" name="Mol. Phylogenet. Evol.">
        <title>Genome-scale phylogeny and comparative genomics of the fungal order Sordariales.</title>
        <authorList>
            <person name="Hensen N."/>
            <person name="Bonometti L."/>
            <person name="Westerberg I."/>
            <person name="Brannstrom I.O."/>
            <person name="Guillou S."/>
            <person name="Cros-Aarteil S."/>
            <person name="Calhoun S."/>
            <person name="Haridas S."/>
            <person name="Kuo A."/>
            <person name="Mondo S."/>
            <person name="Pangilinan J."/>
            <person name="Riley R."/>
            <person name="LaButti K."/>
            <person name="Andreopoulos B."/>
            <person name="Lipzen A."/>
            <person name="Chen C."/>
            <person name="Yan M."/>
            <person name="Daum C."/>
            <person name="Ng V."/>
            <person name="Clum A."/>
            <person name="Steindorff A."/>
            <person name="Ohm R.A."/>
            <person name="Martin F."/>
            <person name="Silar P."/>
            <person name="Natvig D.O."/>
            <person name="Lalanne C."/>
            <person name="Gautier V."/>
            <person name="Ament-Velasquez S.L."/>
            <person name="Kruys A."/>
            <person name="Hutchinson M.I."/>
            <person name="Powell A.J."/>
            <person name="Barry K."/>
            <person name="Miller A.N."/>
            <person name="Grigoriev I.V."/>
            <person name="Debuchy R."/>
            <person name="Gladieux P."/>
            <person name="Hiltunen Thoren M."/>
            <person name="Johannesson H."/>
        </authorList>
    </citation>
    <scope>NUCLEOTIDE SEQUENCE</scope>
    <source>
        <strain evidence="1">CBS 731.68</strain>
    </source>
</reference>
<organism evidence="1 2">
    <name type="scientific">Parathielavia appendiculata</name>
    <dbReference type="NCBI Taxonomy" id="2587402"/>
    <lineage>
        <taxon>Eukaryota</taxon>
        <taxon>Fungi</taxon>
        <taxon>Dikarya</taxon>
        <taxon>Ascomycota</taxon>
        <taxon>Pezizomycotina</taxon>
        <taxon>Sordariomycetes</taxon>
        <taxon>Sordariomycetidae</taxon>
        <taxon>Sordariales</taxon>
        <taxon>Chaetomiaceae</taxon>
        <taxon>Parathielavia</taxon>
    </lineage>
</organism>
<accession>A0AAN6U3X8</accession>
<proteinExistence type="predicted"/>
<evidence type="ECO:0000313" key="1">
    <source>
        <dbReference type="EMBL" id="KAK4125714.1"/>
    </source>
</evidence>
<reference evidence="1" key="2">
    <citation type="submission" date="2023-05" db="EMBL/GenBank/DDBJ databases">
        <authorList>
            <consortium name="Lawrence Berkeley National Laboratory"/>
            <person name="Steindorff A."/>
            <person name="Hensen N."/>
            <person name="Bonometti L."/>
            <person name="Westerberg I."/>
            <person name="Brannstrom I.O."/>
            <person name="Guillou S."/>
            <person name="Cros-Aarteil S."/>
            <person name="Calhoun S."/>
            <person name="Haridas S."/>
            <person name="Kuo A."/>
            <person name="Mondo S."/>
            <person name="Pangilinan J."/>
            <person name="Riley R."/>
            <person name="Labutti K."/>
            <person name="Andreopoulos B."/>
            <person name="Lipzen A."/>
            <person name="Chen C."/>
            <person name="Yanf M."/>
            <person name="Daum C."/>
            <person name="Ng V."/>
            <person name="Clum A."/>
            <person name="Ohm R."/>
            <person name="Martin F."/>
            <person name="Silar P."/>
            <person name="Natvig D."/>
            <person name="Lalanne C."/>
            <person name="Gautier V."/>
            <person name="Ament-Velasquez S.L."/>
            <person name="Kruys A."/>
            <person name="Hutchinson M.I."/>
            <person name="Powell A.J."/>
            <person name="Barry K."/>
            <person name="Miller A.N."/>
            <person name="Grigoriev I.V."/>
            <person name="Debuchy R."/>
            <person name="Gladieux P."/>
            <person name="Thoren M.H."/>
            <person name="Johannesson H."/>
        </authorList>
    </citation>
    <scope>NUCLEOTIDE SEQUENCE</scope>
    <source>
        <strain evidence="1">CBS 731.68</strain>
    </source>
</reference>
<protein>
    <submittedName>
        <fullName evidence="1">Uncharacterized protein</fullName>
    </submittedName>
</protein>
<feature type="non-terminal residue" evidence="1">
    <location>
        <position position="150"/>
    </location>
</feature>